<sequence length="73" mass="8634">MINEIPTMIYDNLGNQLKVVRSNKIFFKNENKYGYVFHVEKAEKVSTVSEFELELKNGKYMLKRDIFIEVISV</sequence>
<dbReference type="Proteomes" id="UP000481872">
    <property type="component" value="Unassembled WGS sequence"/>
</dbReference>
<dbReference type="RefSeq" id="WP_199869239.1">
    <property type="nucleotide sequence ID" value="NZ_JAAGPU010000004.1"/>
</dbReference>
<gene>
    <name evidence="1" type="ORF">G3M99_03795</name>
</gene>
<reference evidence="1 2" key="1">
    <citation type="submission" date="2020-02" db="EMBL/GenBank/DDBJ databases">
        <title>Genome assembly of a novel Clostridium senegalense strain.</title>
        <authorList>
            <person name="Gupta T.B."/>
            <person name="Jauregui R."/>
            <person name="Maclean P."/>
            <person name="Nawarathana A."/>
            <person name="Brightwell G."/>
        </authorList>
    </citation>
    <scope>NUCLEOTIDE SEQUENCE [LARGE SCALE GENOMIC DNA]</scope>
    <source>
        <strain evidence="1 2">AGRFS4</strain>
    </source>
</reference>
<accession>A0A6M0H176</accession>
<evidence type="ECO:0000313" key="2">
    <source>
        <dbReference type="Proteomes" id="UP000481872"/>
    </source>
</evidence>
<protein>
    <submittedName>
        <fullName evidence="1">Uncharacterized protein</fullName>
    </submittedName>
</protein>
<dbReference type="EMBL" id="JAAGPU010000004">
    <property type="protein sequence ID" value="NEU03988.1"/>
    <property type="molecule type" value="Genomic_DNA"/>
</dbReference>
<organism evidence="1 2">
    <name type="scientific">Clostridium senegalense</name>
    <dbReference type="NCBI Taxonomy" id="1465809"/>
    <lineage>
        <taxon>Bacteria</taxon>
        <taxon>Bacillati</taxon>
        <taxon>Bacillota</taxon>
        <taxon>Clostridia</taxon>
        <taxon>Eubacteriales</taxon>
        <taxon>Clostridiaceae</taxon>
        <taxon>Clostridium</taxon>
    </lineage>
</organism>
<evidence type="ECO:0000313" key="1">
    <source>
        <dbReference type="EMBL" id="NEU03988.1"/>
    </source>
</evidence>
<proteinExistence type="predicted"/>
<comment type="caution">
    <text evidence="1">The sequence shown here is derived from an EMBL/GenBank/DDBJ whole genome shotgun (WGS) entry which is preliminary data.</text>
</comment>
<name>A0A6M0H176_9CLOT</name>
<dbReference type="AlphaFoldDB" id="A0A6M0H176"/>
<keyword evidence="2" id="KW-1185">Reference proteome</keyword>